<feature type="chain" id="PRO_5039382689" evidence="1">
    <location>
        <begin position="18"/>
        <end position="354"/>
    </location>
</feature>
<accession>I4EZU3</accession>
<dbReference type="KEGG" id="mmar:MODMU_3494"/>
<dbReference type="InterPro" id="IPR052944">
    <property type="entry name" value="Sporulation_related"/>
</dbReference>
<dbReference type="EMBL" id="FO203431">
    <property type="protein sequence ID" value="CCH88906.1"/>
    <property type="molecule type" value="Genomic_DNA"/>
</dbReference>
<dbReference type="PANTHER" id="PTHR37507">
    <property type="entry name" value="SPORULATION PROTEIN YDCC"/>
    <property type="match status" value="1"/>
</dbReference>
<reference evidence="3 4" key="1">
    <citation type="journal article" date="2012" name="J. Bacteriol.">
        <title>Genome Sequence of Radiation-Resistant Modestobacter marinus Strain BC501, a Representative Actinobacterium That Thrives on Calcareous Stone Surfaces.</title>
        <authorList>
            <person name="Normand P."/>
            <person name="Gury J."/>
            <person name="Pujic P."/>
            <person name="Chouaia B."/>
            <person name="Crotti E."/>
            <person name="Brusetti L."/>
            <person name="Daffonchio D."/>
            <person name="Vacherie B."/>
            <person name="Barbe V."/>
            <person name="Medigue C."/>
            <person name="Calteau A."/>
            <person name="Ghodhbane-Gtari F."/>
            <person name="Essoussi I."/>
            <person name="Nouioui I."/>
            <person name="Abbassi-Ghozzi I."/>
            <person name="Gtari M."/>
        </authorList>
    </citation>
    <scope>NUCLEOTIDE SEQUENCE [LARGE SCALE GENOMIC DNA]</scope>
    <source>
        <strain evidence="4">BC 501</strain>
    </source>
</reference>
<dbReference type="PANTHER" id="PTHR37507:SF2">
    <property type="entry name" value="SPORULATION PROTEIN YDCC"/>
    <property type="match status" value="1"/>
</dbReference>
<dbReference type="OMA" id="FTRTTRI"/>
<keyword evidence="4" id="KW-1185">Reference proteome</keyword>
<dbReference type="HOGENOM" id="CLU_762631_0_0_11"/>
<dbReference type="AlphaFoldDB" id="I4EZU3"/>
<dbReference type="OrthoDB" id="4860341at2"/>
<feature type="domain" description="MucB/RseB N-terminal" evidence="2">
    <location>
        <begin position="130"/>
        <end position="197"/>
    </location>
</feature>
<keyword evidence="1" id="KW-0732">Signal</keyword>
<dbReference type="STRING" id="477641.MODMU_3494"/>
<protein>
    <submittedName>
        <fullName evidence="3">Sigma E regulatory protein, MucB/RseB</fullName>
    </submittedName>
</protein>
<evidence type="ECO:0000256" key="1">
    <source>
        <dbReference type="SAM" id="SignalP"/>
    </source>
</evidence>
<evidence type="ECO:0000313" key="3">
    <source>
        <dbReference type="EMBL" id="CCH88906.1"/>
    </source>
</evidence>
<dbReference type="PATRIC" id="fig|477641.3.peg.3314"/>
<dbReference type="Pfam" id="PF03888">
    <property type="entry name" value="MucB_RseB"/>
    <property type="match status" value="1"/>
</dbReference>
<evidence type="ECO:0000313" key="4">
    <source>
        <dbReference type="Proteomes" id="UP000006461"/>
    </source>
</evidence>
<evidence type="ECO:0000259" key="2">
    <source>
        <dbReference type="Pfam" id="PF03888"/>
    </source>
</evidence>
<dbReference type="Proteomes" id="UP000006461">
    <property type="component" value="Chromosome"/>
</dbReference>
<dbReference type="InterPro" id="IPR033434">
    <property type="entry name" value="MucB/RseB_N"/>
</dbReference>
<organism evidence="3 4">
    <name type="scientific">Modestobacter italicus (strain DSM 44449 / CECT 9708 / BC 501)</name>
    <dbReference type="NCBI Taxonomy" id="2732864"/>
    <lineage>
        <taxon>Bacteria</taxon>
        <taxon>Bacillati</taxon>
        <taxon>Actinomycetota</taxon>
        <taxon>Actinomycetes</taxon>
        <taxon>Geodermatophilales</taxon>
        <taxon>Geodermatophilaceae</taxon>
        <taxon>Modestobacter</taxon>
    </lineage>
</organism>
<dbReference type="Gene3D" id="2.50.20.10">
    <property type="entry name" value="Lipoprotein localisation LolA/LolB/LppX"/>
    <property type="match status" value="1"/>
</dbReference>
<proteinExistence type="predicted"/>
<gene>
    <name evidence="3" type="ordered locus">MODMU_3494</name>
</gene>
<name>I4EZU3_MODI5</name>
<sequence length="354" mass="35753">MGVAVAVLCALPSLVAALPASDAATSAADLRERALGSADVAFSGYAQAAGGLALPVGEQLTDVADLLSDRTTMRAWYRAADDWRVDVVTPTGETDVHADAGGSWTWDYAHATATRTAPTPLALPTAPDLLPSALGRRLLAEARDDELSRLGAERVAGRDALGLRVVPAEVASSVAQVDVWVDADSGVPLRVQVVAEGAAEPALDTGFLSLELGTPAADVTAFDVPPGADVREGQDAQLLQAASRAGRDDRLALPAALAGLERRTIDGAPRSVGVYGRGITLLAVSPLPGRVAGPLLDALVVAPGAVVDALGVRIAAGPLGLMLVDGPEGPVLLAGTVDLDALATAATELTGGDS</sequence>
<feature type="signal peptide" evidence="1">
    <location>
        <begin position="1"/>
        <end position="17"/>
    </location>
</feature>
<dbReference type="eggNOG" id="COG2834">
    <property type="taxonomic scope" value="Bacteria"/>
</dbReference>